<dbReference type="PANTHER" id="PTHR35848:SF6">
    <property type="entry name" value="CUPIN TYPE-2 DOMAIN-CONTAINING PROTEIN"/>
    <property type="match status" value="1"/>
</dbReference>
<dbReference type="InterPro" id="IPR011051">
    <property type="entry name" value="RmlC_Cupin_sf"/>
</dbReference>
<dbReference type="InterPro" id="IPR013096">
    <property type="entry name" value="Cupin_2"/>
</dbReference>
<protein>
    <submittedName>
        <fullName evidence="3">Cupin domain-containing protein</fullName>
    </submittedName>
</protein>
<gene>
    <name evidence="3" type="ORF">A8806_101107</name>
</gene>
<dbReference type="GO" id="GO:0046872">
    <property type="term" value="F:metal ion binding"/>
    <property type="evidence" value="ECO:0007669"/>
    <property type="project" value="UniProtKB-KW"/>
</dbReference>
<dbReference type="InterPro" id="IPR014710">
    <property type="entry name" value="RmlC-like_jellyroll"/>
</dbReference>
<dbReference type="OrthoDB" id="9797047at2"/>
<keyword evidence="4" id="KW-1185">Reference proteome</keyword>
<evidence type="ECO:0000313" key="4">
    <source>
        <dbReference type="Proteomes" id="UP000245845"/>
    </source>
</evidence>
<dbReference type="Proteomes" id="UP000245845">
    <property type="component" value="Unassembled WGS sequence"/>
</dbReference>
<comment type="caution">
    <text evidence="3">The sequence shown here is derived from an EMBL/GenBank/DDBJ whole genome shotgun (WGS) entry which is preliminary data.</text>
</comment>
<keyword evidence="1" id="KW-0479">Metal-binding</keyword>
<evidence type="ECO:0000256" key="1">
    <source>
        <dbReference type="ARBA" id="ARBA00022723"/>
    </source>
</evidence>
<name>A0A2Y9B734_9FIRM</name>
<dbReference type="RefSeq" id="WP_109729216.1">
    <property type="nucleotide sequence ID" value="NZ_BAAACK010000007.1"/>
</dbReference>
<reference evidence="3 4" key="1">
    <citation type="submission" date="2018-05" db="EMBL/GenBank/DDBJ databases">
        <title>The Hungate 1000. A catalogue of reference genomes from the rumen microbiome.</title>
        <authorList>
            <person name="Kelly W."/>
        </authorList>
    </citation>
    <scope>NUCLEOTIDE SEQUENCE [LARGE SCALE GENOMIC DNA]</scope>
    <source>
        <strain evidence="3 4">NLAE-zl-C242</strain>
    </source>
</reference>
<dbReference type="InterPro" id="IPR051610">
    <property type="entry name" value="GPI/OXD"/>
</dbReference>
<dbReference type="CDD" id="cd02221">
    <property type="entry name" value="cupin_TM1287-like"/>
    <property type="match status" value="1"/>
</dbReference>
<dbReference type="SUPFAM" id="SSF51182">
    <property type="entry name" value="RmlC-like cupins"/>
    <property type="match status" value="1"/>
</dbReference>
<evidence type="ECO:0000259" key="2">
    <source>
        <dbReference type="Pfam" id="PF07883"/>
    </source>
</evidence>
<dbReference type="PANTHER" id="PTHR35848">
    <property type="entry name" value="OXALATE-BINDING PROTEIN"/>
    <property type="match status" value="1"/>
</dbReference>
<accession>A0A2Y9B734</accession>
<dbReference type="Gene3D" id="2.60.120.10">
    <property type="entry name" value="Jelly Rolls"/>
    <property type="match status" value="1"/>
</dbReference>
<sequence>MTVERIENMCGGEGHVIIKRILGEKELNGKCGLYAEVTLEPGCTLGYHEHHAESETYYILSGEGVYNDNGNERSVKSGDVTFTPDNCGHGLVNTGLENLVFMALIIKDN</sequence>
<dbReference type="AlphaFoldDB" id="A0A2Y9B734"/>
<dbReference type="EMBL" id="QGDL01000001">
    <property type="protein sequence ID" value="PWJ31820.1"/>
    <property type="molecule type" value="Genomic_DNA"/>
</dbReference>
<feature type="domain" description="Cupin type-2" evidence="2">
    <location>
        <begin position="36"/>
        <end position="103"/>
    </location>
</feature>
<organism evidence="3 4">
    <name type="scientific">Faecalicatena orotica</name>
    <dbReference type="NCBI Taxonomy" id="1544"/>
    <lineage>
        <taxon>Bacteria</taxon>
        <taxon>Bacillati</taxon>
        <taxon>Bacillota</taxon>
        <taxon>Clostridia</taxon>
        <taxon>Lachnospirales</taxon>
        <taxon>Lachnospiraceae</taxon>
        <taxon>Faecalicatena</taxon>
    </lineage>
</organism>
<proteinExistence type="predicted"/>
<evidence type="ECO:0000313" key="3">
    <source>
        <dbReference type="EMBL" id="PWJ31820.1"/>
    </source>
</evidence>
<dbReference type="Pfam" id="PF07883">
    <property type="entry name" value="Cupin_2"/>
    <property type="match status" value="1"/>
</dbReference>